<gene>
    <name evidence="2" type="ORF">N7532_010060</name>
</gene>
<dbReference type="OrthoDB" id="4363080at2759"/>
<sequence>MDFRRGGPLHAKVLLSQGPVLLSIWRPQLRDTADGPELRAVEVVADEVFRDDEGNAVDHPGLRLRLSDFTYKELAQKEMGDEDTDIYISGIQLCQYLDAADSKIERALGEQSLAKDVKKRKRSETPSEDIRAGDEARYAEQEERAAKRADHDMDYQEKSST</sequence>
<evidence type="ECO:0000256" key="1">
    <source>
        <dbReference type="SAM" id="MobiDB-lite"/>
    </source>
</evidence>
<feature type="region of interest" description="Disordered" evidence="1">
    <location>
        <begin position="114"/>
        <end position="161"/>
    </location>
</feature>
<dbReference type="AlphaFoldDB" id="A0A9W9JXA2"/>
<organism evidence="2 3">
    <name type="scientific">Penicillium argentinense</name>
    <dbReference type="NCBI Taxonomy" id="1131581"/>
    <lineage>
        <taxon>Eukaryota</taxon>
        <taxon>Fungi</taxon>
        <taxon>Dikarya</taxon>
        <taxon>Ascomycota</taxon>
        <taxon>Pezizomycotina</taxon>
        <taxon>Eurotiomycetes</taxon>
        <taxon>Eurotiomycetidae</taxon>
        <taxon>Eurotiales</taxon>
        <taxon>Aspergillaceae</taxon>
        <taxon>Penicillium</taxon>
    </lineage>
</organism>
<comment type="caution">
    <text evidence="2">The sequence shown here is derived from an EMBL/GenBank/DDBJ whole genome shotgun (WGS) entry which is preliminary data.</text>
</comment>
<dbReference type="EMBL" id="JAPQKI010000010">
    <property type="protein sequence ID" value="KAJ5085289.1"/>
    <property type="molecule type" value="Genomic_DNA"/>
</dbReference>
<dbReference type="Proteomes" id="UP001149074">
    <property type="component" value="Unassembled WGS sequence"/>
</dbReference>
<evidence type="ECO:0000313" key="3">
    <source>
        <dbReference type="Proteomes" id="UP001149074"/>
    </source>
</evidence>
<keyword evidence="3" id="KW-1185">Reference proteome</keyword>
<feature type="compositionally biased region" description="Basic and acidic residues" evidence="1">
    <location>
        <begin position="123"/>
        <end position="161"/>
    </location>
</feature>
<dbReference type="RefSeq" id="XP_056469967.1">
    <property type="nucleotide sequence ID" value="XM_056622551.1"/>
</dbReference>
<dbReference type="GeneID" id="81361530"/>
<accession>A0A9W9JXA2</accession>
<name>A0A9W9JXA2_9EURO</name>
<reference evidence="2" key="2">
    <citation type="journal article" date="2023" name="IMA Fungus">
        <title>Comparative genomic study of the Penicillium genus elucidates a diverse pangenome and 15 lateral gene transfer events.</title>
        <authorList>
            <person name="Petersen C."/>
            <person name="Sorensen T."/>
            <person name="Nielsen M.R."/>
            <person name="Sondergaard T.E."/>
            <person name="Sorensen J.L."/>
            <person name="Fitzpatrick D.A."/>
            <person name="Frisvad J.C."/>
            <person name="Nielsen K.L."/>
        </authorList>
    </citation>
    <scope>NUCLEOTIDE SEQUENCE</scope>
    <source>
        <strain evidence="2">IBT 30761</strain>
    </source>
</reference>
<proteinExistence type="predicted"/>
<reference evidence="2" key="1">
    <citation type="submission" date="2022-11" db="EMBL/GenBank/DDBJ databases">
        <authorList>
            <person name="Petersen C."/>
        </authorList>
    </citation>
    <scope>NUCLEOTIDE SEQUENCE</scope>
    <source>
        <strain evidence="2">IBT 30761</strain>
    </source>
</reference>
<evidence type="ECO:0000313" key="2">
    <source>
        <dbReference type="EMBL" id="KAJ5085289.1"/>
    </source>
</evidence>
<protein>
    <submittedName>
        <fullName evidence="2">Uncharacterized protein</fullName>
    </submittedName>
</protein>